<feature type="non-terminal residue" evidence="9">
    <location>
        <position position="1215"/>
    </location>
</feature>
<comment type="function">
    <text evidence="1 4">Involved in inositol deacylation of GPI-anchored proteins which plays important roles in the quality control and ER-associated degradation of GPI-anchored proteins.</text>
</comment>
<dbReference type="SUPFAM" id="SSF52540">
    <property type="entry name" value="P-loop containing nucleoside triphosphate hydrolases"/>
    <property type="match status" value="1"/>
</dbReference>
<dbReference type="InterPro" id="IPR015943">
    <property type="entry name" value="WD40/YVTN_repeat-like_dom_sf"/>
</dbReference>
<accession>A0AAN6X5Z3</accession>
<dbReference type="GO" id="GO:0005789">
    <property type="term" value="C:endoplasmic reticulum membrane"/>
    <property type="evidence" value="ECO:0007669"/>
    <property type="project" value="UniProtKB-SubCell"/>
</dbReference>
<dbReference type="Pfam" id="PF22939">
    <property type="entry name" value="WHD_GPIID"/>
    <property type="match status" value="1"/>
</dbReference>
<dbReference type="InterPro" id="IPR056884">
    <property type="entry name" value="NPHP3-like_N"/>
</dbReference>
<dbReference type="EC" id="3.1.-.-" evidence="4"/>
<dbReference type="EMBL" id="MU864074">
    <property type="protein sequence ID" value="KAK4194291.1"/>
    <property type="molecule type" value="Genomic_DNA"/>
</dbReference>
<evidence type="ECO:0000259" key="6">
    <source>
        <dbReference type="Pfam" id="PF07819"/>
    </source>
</evidence>
<dbReference type="PANTHER" id="PTHR10039:SF16">
    <property type="entry name" value="GPI INOSITOL-DEACYLASE"/>
    <property type="match status" value="1"/>
</dbReference>
<dbReference type="Gene3D" id="3.40.50.1820">
    <property type="entry name" value="alpha/beta hydrolase"/>
    <property type="match status" value="1"/>
</dbReference>
<keyword evidence="4" id="KW-0256">Endoplasmic reticulum</keyword>
<protein>
    <recommendedName>
        <fullName evidence="2 4">GPI inositol-deacylase</fullName>
        <ecNumber evidence="4">3.1.-.-</ecNumber>
    </recommendedName>
</protein>
<dbReference type="SUPFAM" id="SSF50978">
    <property type="entry name" value="WD40 repeat-like"/>
    <property type="match status" value="1"/>
</dbReference>
<name>A0AAN6X5Z3_9PEZI</name>
<feature type="compositionally biased region" description="Low complexity" evidence="5">
    <location>
        <begin position="1"/>
        <end position="11"/>
    </location>
</feature>
<feature type="domain" description="Nephrocystin 3-like N-terminal" evidence="8">
    <location>
        <begin position="362"/>
        <end position="544"/>
    </location>
</feature>
<sequence length="1215" mass="135602">METSFETSEPTPESDEGTSSQPIYTARAAPISGRSGPFAIFQRRLLRTSSNPTPETSADFKGPLGLHLLHEPSDPRIDFIFVHGLGGGSRKTWSFSSEDAMFWPKEWLPTQLGFEAVRIHSFGYNSDWTARKASCLTVHDFGQALLADISNSPSLRKNGDTPIVFVAHSMGGLVVKKAYLLTLHDPTYNATSKRFHSMYFLGTPHRGADSAQFAKLLRYIAGNGVKAFVEDLVPGNRMADQINDDFRHVCDKLRIWSFFETIPMSFGLVVKKDSAVFGLPGERVRYMEADHRHLCKFSSPTSSNYILLYNAFLSTIRDLQDNELLPVRDRYRSQLKRISSFLRVNQKPESILLALQQKQHHGSCQWLTESNVFQAWIDGKENPEADDVQIPRAKRYFMDLSFPVLWLSGRPGTGKSIATSHIINYLGSRNLDCSFYFFRPDDPLGATSASLLRSLALQMAESSHQARQAILNMIDEEIAIDHEDHYGLVDKLFIKGILRADFSTPHFWVIDAVDDCMKESLPMFISMISKLHKTIPLRILLTSRPGGHLAKLFDSERTRFAVQQTGLSGSLQDIQRFVRSNCPQLGDGQVRETFISKLISKSKGSFLCISLTMARLEDLYSLEEMDQALMTMPAKMDSLYSRITKSLENSASYQLARCVLGWIICAKRPLLAQELYEAVKLDIGLTLAIAPTHLEFITGHLVSVDKETRVQMAHDTASIFLTQQRDGLWINGKATHARILEICLTTLCGNQFAPPRTSRVLSDTTSNISPFSEYAAAGFAFHLGQNPVPSKPSNQLLRKFLQSNVLTWIEMTVKSGGVLALQEANRWLKNYRSTQAVSLGSDNLEDDSLAAWVTDIDHITAEFHSCLRSSPPSIHFLIPHLCPPKSIINRVFTHNNKRFSIKGLGRIGWGDRLTCHLFQEYPTAIACGGQFLAVALLGGRILIYHHMKFNTLRAIDTISHGTDVRYLAFNSDSSSLASYGNHKLILWDVRLMHGPFPCVWSRSINFSPCHLSFKPGGRFVVLTDASQKAVVSFDTSTGLKQVLSLSTDKDSDCSDDQPVGNNNATSTRWFWADRLEVSSAHDLAAVAQGGARVELWDLETVERIGYFERQGMKRDIVLGIVFNPISALNLVAVSYYDGDLITCNPWTLQTVAEYRGHALSSSPPKATSDGRILASGAEDGSIHILSFKTLQLLYYLPPFDGDQDSPTSSLAFSND</sequence>
<feature type="region of interest" description="Disordered" evidence="5">
    <location>
        <begin position="1"/>
        <end position="24"/>
    </location>
</feature>
<evidence type="ECO:0000313" key="10">
    <source>
        <dbReference type="Proteomes" id="UP001303160"/>
    </source>
</evidence>
<comment type="similarity">
    <text evidence="4">Belongs to the GPI inositol-deacylase family.</text>
</comment>
<keyword evidence="4" id="KW-0813">Transport</keyword>
<dbReference type="GO" id="GO:0015031">
    <property type="term" value="P:protein transport"/>
    <property type="evidence" value="ECO:0007669"/>
    <property type="project" value="UniProtKB-KW"/>
</dbReference>
<dbReference type="InterPro" id="IPR036322">
    <property type="entry name" value="WD40_repeat_dom_sf"/>
</dbReference>
<comment type="subcellular location">
    <subcellularLocation>
        <location evidence="4">Endoplasmic reticulum membrane</location>
    </subcellularLocation>
</comment>
<dbReference type="Pfam" id="PF07819">
    <property type="entry name" value="PGAP1"/>
    <property type="match status" value="1"/>
</dbReference>
<gene>
    <name evidence="9" type="ORF">QBC40DRAFT_37918</name>
</gene>
<dbReference type="InterPro" id="IPR054471">
    <property type="entry name" value="GPIID_WHD"/>
</dbReference>
<evidence type="ECO:0000259" key="8">
    <source>
        <dbReference type="Pfam" id="PF24883"/>
    </source>
</evidence>
<dbReference type="GO" id="GO:0016788">
    <property type="term" value="F:hydrolase activity, acting on ester bonds"/>
    <property type="evidence" value="ECO:0007669"/>
    <property type="project" value="InterPro"/>
</dbReference>
<evidence type="ECO:0000313" key="9">
    <source>
        <dbReference type="EMBL" id="KAK4194291.1"/>
    </source>
</evidence>
<keyword evidence="4" id="KW-0378">Hydrolase</keyword>
<keyword evidence="4" id="KW-0653">Protein transport</keyword>
<dbReference type="InterPro" id="IPR029058">
    <property type="entry name" value="AB_hydrolase_fold"/>
</dbReference>
<comment type="caution">
    <text evidence="9">The sequence shown here is derived from an EMBL/GenBank/DDBJ whole genome shotgun (WGS) entry which is preliminary data.</text>
</comment>
<feature type="domain" description="GPI inositol-deacylase winged helix" evidence="7">
    <location>
        <begin position="652"/>
        <end position="724"/>
    </location>
</feature>
<dbReference type="InterPro" id="IPR012908">
    <property type="entry name" value="PGAP1-ab_dom-like"/>
</dbReference>
<dbReference type="Pfam" id="PF24883">
    <property type="entry name" value="NPHP3_N"/>
    <property type="match status" value="1"/>
</dbReference>
<evidence type="ECO:0000256" key="4">
    <source>
        <dbReference type="RuleBase" id="RU365011"/>
    </source>
</evidence>
<evidence type="ECO:0000256" key="2">
    <source>
        <dbReference type="ARBA" id="ARBA00015856"/>
    </source>
</evidence>
<proteinExistence type="inferred from homology"/>
<keyword evidence="4" id="KW-0472">Membrane</keyword>
<dbReference type="Gene3D" id="2.130.10.10">
    <property type="entry name" value="YVTN repeat-like/Quinoprotein amine dehydrogenase"/>
    <property type="match status" value="2"/>
</dbReference>
<dbReference type="Proteomes" id="UP001303160">
    <property type="component" value="Unassembled WGS sequence"/>
</dbReference>
<keyword evidence="10" id="KW-1185">Reference proteome</keyword>
<organism evidence="9 10">
    <name type="scientific">Triangularia verruculosa</name>
    <dbReference type="NCBI Taxonomy" id="2587418"/>
    <lineage>
        <taxon>Eukaryota</taxon>
        <taxon>Fungi</taxon>
        <taxon>Dikarya</taxon>
        <taxon>Ascomycota</taxon>
        <taxon>Pezizomycotina</taxon>
        <taxon>Sordariomycetes</taxon>
        <taxon>Sordariomycetidae</taxon>
        <taxon>Sordariales</taxon>
        <taxon>Podosporaceae</taxon>
        <taxon>Triangularia</taxon>
    </lineage>
</organism>
<evidence type="ECO:0000256" key="5">
    <source>
        <dbReference type="SAM" id="MobiDB-lite"/>
    </source>
</evidence>
<reference evidence="9" key="2">
    <citation type="submission" date="2023-05" db="EMBL/GenBank/DDBJ databases">
        <authorList>
            <consortium name="Lawrence Berkeley National Laboratory"/>
            <person name="Steindorff A."/>
            <person name="Hensen N."/>
            <person name="Bonometti L."/>
            <person name="Westerberg I."/>
            <person name="Brannstrom I.O."/>
            <person name="Guillou S."/>
            <person name="Cros-Aarteil S."/>
            <person name="Calhoun S."/>
            <person name="Haridas S."/>
            <person name="Kuo A."/>
            <person name="Mondo S."/>
            <person name="Pangilinan J."/>
            <person name="Riley R."/>
            <person name="Labutti K."/>
            <person name="Andreopoulos B."/>
            <person name="Lipzen A."/>
            <person name="Chen C."/>
            <person name="Yanf M."/>
            <person name="Daum C."/>
            <person name="Ng V."/>
            <person name="Clum A."/>
            <person name="Ohm R."/>
            <person name="Martin F."/>
            <person name="Silar P."/>
            <person name="Natvig D."/>
            <person name="Lalanne C."/>
            <person name="Gautier V."/>
            <person name="Ament-Velasquez S.L."/>
            <person name="Kruys A."/>
            <person name="Hutchinson M.I."/>
            <person name="Powell A.J."/>
            <person name="Barry K."/>
            <person name="Miller A.N."/>
            <person name="Grigoriev I.V."/>
            <person name="Debuchy R."/>
            <person name="Gladieux P."/>
            <person name="Thoren M.H."/>
            <person name="Johannesson H."/>
        </authorList>
    </citation>
    <scope>NUCLEOTIDE SEQUENCE</scope>
    <source>
        <strain evidence="9">CBS 315.58</strain>
    </source>
</reference>
<evidence type="ECO:0000256" key="3">
    <source>
        <dbReference type="ARBA" id="ARBA00022737"/>
    </source>
</evidence>
<feature type="domain" description="GPI inositol-deacylase PGAP1-like alpha/beta" evidence="6">
    <location>
        <begin position="80"/>
        <end position="206"/>
    </location>
</feature>
<dbReference type="Gene3D" id="3.40.50.300">
    <property type="entry name" value="P-loop containing nucleotide triphosphate hydrolases"/>
    <property type="match status" value="1"/>
</dbReference>
<dbReference type="InterPro" id="IPR027417">
    <property type="entry name" value="P-loop_NTPase"/>
</dbReference>
<dbReference type="AlphaFoldDB" id="A0AAN6X5Z3"/>
<keyword evidence="3" id="KW-0677">Repeat</keyword>
<dbReference type="SUPFAM" id="SSF53474">
    <property type="entry name" value="alpha/beta-Hydrolases"/>
    <property type="match status" value="1"/>
</dbReference>
<dbReference type="PANTHER" id="PTHR10039">
    <property type="entry name" value="AMELOGENIN"/>
    <property type="match status" value="1"/>
</dbReference>
<reference evidence="9" key="1">
    <citation type="journal article" date="2023" name="Mol. Phylogenet. Evol.">
        <title>Genome-scale phylogeny and comparative genomics of the fungal order Sordariales.</title>
        <authorList>
            <person name="Hensen N."/>
            <person name="Bonometti L."/>
            <person name="Westerberg I."/>
            <person name="Brannstrom I.O."/>
            <person name="Guillou S."/>
            <person name="Cros-Aarteil S."/>
            <person name="Calhoun S."/>
            <person name="Haridas S."/>
            <person name="Kuo A."/>
            <person name="Mondo S."/>
            <person name="Pangilinan J."/>
            <person name="Riley R."/>
            <person name="LaButti K."/>
            <person name="Andreopoulos B."/>
            <person name="Lipzen A."/>
            <person name="Chen C."/>
            <person name="Yan M."/>
            <person name="Daum C."/>
            <person name="Ng V."/>
            <person name="Clum A."/>
            <person name="Steindorff A."/>
            <person name="Ohm R.A."/>
            <person name="Martin F."/>
            <person name="Silar P."/>
            <person name="Natvig D.O."/>
            <person name="Lalanne C."/>
            <person name="Gautier V."/>
            <person name="Ament-Velasquez S.L."/>
            <person name="Kruys A."/>
            <person name="Hutchinson M.I."/>
            <person name="Powell A.J."/>
            <person name="Barry K."/>
            <person name="Miller A.N."/>
            <person name="Grigoriev I.V."/>
            <person name="Debuchy R."/>
            <person name="Gladieux P."/>
            <person name="Hiltunen Thoren M."/>
            <person name="Johannesson H."/>
        </authorList>
    </citation>
    <scope>NUCLEOTIDE SEQUENCE</scope>
    <source>
        <strain evidence="9">CBS 315.58</strain>
    </source>
</reference>
<evidence type="ECO:0000259" key="7">
    <source>
        <dbReference type="Pfam" id="PF22939"/>
    </source>
</evidence>
<evidence type="ECO:0000256" key="1">
    <source>
        <dbReference type="ARBA" id="ARBA00003496"/>
    </source>
</evidence>